<feature type="domain" description="FHA" evidence="2">
    <location>
        <begin position="99"/>
        <end position="148"/>
    </location>
</feature>
<evidence type="ECO:0000256" key="1">
    <source>
        <dbReference type="SAM" id="Phobius"/>
    </source>
</evidence>
<name>A0A6J7KZ89_9ZZZZ</name>
<evidence type="ECO:0000259" key="2">
    <source>
        <dbReference type="PROSITE" id="PS50006"/>
    </source>
</evidence>
<accession>A0A6J7KZ89</accession>
<sequence>MSELALFLVRVAFVGVLWIFIFTIISVLRADLFGQRVVSRVTEENSPTVVSKPILPAAPNSTVRVLATSDAPASAGATKLVITEGENTGFELPLTGREVTIGRAISSDIVITDEYASTQHAKLVLMNDDWLIQDLNSTNGTYLAGTRVGTPAVVKLNTPVKVGKTVFELRA</sequence>
<dbReference type="PROSITE" id="PS50006">
    <property type="entry name" value="FHA_DOMAIN"/>
    <property type="match status" value="1"/>
</dbReference>
<proteinExistence type="predicted"/>
<dbReference type="InterPro" id="IPR032030">
    <property type="entry name" value="YscD_cytoplasmic_dom"/>
</dbReference>
<reference evidence="3" key="1">
    <citation type="submission" date="2020-05" db="EMBL/GenBank/DDBJ databases">
        <authorList>
            <person name="Chiriac C."/>
            <person name="Salcher M."/>
            <person name="Ghai R."/>
            <person name="Kavagutti S V."/>
        </authorList>
    </citation>
    <scope>NUCLEOTIDE SEQUENCE</scope>
</reference>
<dbReference type="SUPFAM" id="SSF49879">
    <property type="entry name" value="SMAD/FHA domain"/>
    <property type="match status" value="1"/>
</dbReference>
<dbReference type="SMART" id="SM00240">
    <property type="entry name" value="FHA"/>
    <property type="match status" value="1"/>
</dbReference>
<keyword evidence="1" id="KW-0472">Membrane</keyword>
<keyword evidence="1" id="KW-1133">Transmembrane helix</keyword>
<dbReference type="EMBL" id="CAFBNO010000061">
    <property type="protein sequence ID" value="CAB4960103.1"/>
    <property type="molecule type" value="Genomic_DNA"/>
</dbReference>
<dbReference type="InterPro" id="IPR000253">
    <property type="entry name" value="FHA_dom"/>
</dbReference>
<dbReference type="InterPro" id="IPR008984">
    <property type="entry name" value="SMAD_FHA_dom_sf"/>
</dbReference>
<gene>
    <name evidence="3" type="ORF">UFOPK3837_01008</name>
</gene>
<feature type="transmembrane region" description="Helical" evidence="1">
    <location>
        <begin position="6"/>
        <end position="28"/>
    </location>
</feature>
<dbReference type="AlphaFoldDB" id="A0A6J7KZ89"/>
<keyword evidence="1" id="KW-0812">Transmembrane</keyword>
<organism evidence="3">
    <name type="scientific">freshwater metagenome</name>
    <dbReference type="NCBI Taxonomy" id="449393"/>
    <lineage>
        <taxon>unclassified sequences</taxon>
        <taxon>metagenomes</taxon>
        <taxon>ecological metagenomes</taxon>
    </lineage>
</organism>
<dbReference type="Gene3D" id="2.60.200.20">
    <property type="match status" value="1"/>
</dbReference>
<dbReference type="Pfam" id="PF16697">
    <property type="entry name" value="Yop-YscD_cpl"/>
    <property type="match status" value="1"/>
</dbReference>
<protein>
    <submittedName>
        <fullName evidence="3">Unannotated protein</fullName>
    </submittedName>
</protein>
<evidence type="ECO:0000313" key="3">
    <source>
        <dbReference type="EMBL" id="CAB4960103.1"/>
    </source>
</evidence>